<organism evidence="1 2">
    <name type="scientific">Macrophomina phaseolina</name>
    <dbReference type="NCBI Taxonomy" id="35725"/>
    <lineage>
        <taxon>Eukaryota</taxon>
        <taxon>Fungi</taxon>
        <taxon>Dikarya</taxon>
        <taxon>Ascomycota</taxon>
        <taxon>Pezizomycotina</taxon>
        <taxon>Dothideomycetes</taxon>
        <taxon>Dothideomycetes incertae sedis</taxon>
        <taxon>Botryosphaeriales</taxon>
        <taxon>Botryosphaeriaceae</taxon>
        <taxon>Macrophomina</taxon>
    </lineage>
</organism>
<keyword evidence="2" id="KW-1185">Reference proteome</keyword>
<proteinExistence type="predicted"/>
<dbReference type="EMBL" id="JAGTJR010000061">
    <property type="protein sequence ID" value="KAH7025343.1"/>
    <property type="molecule type" value="Genomic_DNA"/>
</dbReference>
<comment type="caution">
    <text evidence="1">The sequence shown here is derived from an EMBL/GenBank/DDBJ whole genome shotgun (WGS) entry which is preliminary data.</text>
</comment>
<sequence>MASIEDRVREVMDKITAKTDDREPSRLKESIQGFVSSLDDSQLSLYLMWCNARGIRVALERETAERCASVLSKLCEHWEYSKIAARALLRLEEEKRIAILGHWQQAGEDQPPYQEGIRCLSAFNEDKMKEWNPEGTELEIPDEYVYLDSLPHEFPELAKKCVFCGLAYHKGQLVYRTDCNYGHTFHETCEMKDNREKGIVEGICSNCNGGGYQSRDELASELRRGLLEEDEHHGSQPQ</sequence>
<gene>
    <name evidence="1" type="ORF">B0J12DRAFT_733152</name>
</gene>
<accession>A0ABQ8FT35</accession>
<reference evidence="1 2" key="1">
    <citation type="journal article" date="2021" name="Nat. Commun.">
        <title>Genetic determinants of endophytism in the Arabidopsis root mycobiome.</title>
        <authorList>
            <person name="Mesny F."/>
            <person name="Miyauchi S."/>
            <person name="Thiergart T."/>
            <person name="Pickel B."/>
            <person name="Atanasova L."/>
            <person name="Karlsson M."/>
            <person name="Huettel B."/>
            <person name="Barry K.W."/>
            <person name="Haridas S."/>
            <person name="Chen C."/>
            <person name="Bauer D."/>
            <person name="Andreopoulos W."/>
            <person name="Pangilinan J."/>
            <person name="LaButti K."/>
            <person name="Riley R."/>
            <person name="Lipzen A."/>
            <person name="Clum A."/>
            <person name="Drula E."/>
            <person name="Henrissat B."/>
            <person name="Kohler A."/>
            <person name="Grigoriev I.V."/>
            <person name="Martin F.M."/>
            <person name="Hacquard S."/>
        </authorList>
    </citation>
    <scope>NUCLEOTIDE SEQUENCE [LARGE SCALE GENOMIC DNA]</scope>
    <source>
        <strain evidence="1 2">MPI-SDFR-AT-0080</strain>
    </source>
</reference>
<protein>
    <submittedName>
        <fullName evidence="1">Uncharacterized protein</fullName>
    </submittedName>
</protein>
<evidence type="ECO:0000313" key="2">
    <source>
        <dbReference type="Proteomes" id="UP000774617"/>
    </source>
</evidence>
<evidence type="ECO:0000313" key="1">
    <source>
        <dbReference type="EMBL" id="KAH7025343.1"/>
    </source>
</evidence>
<name>A0ABQ8FT35_9PEZI</name>
<dbReference type="Proteomes" id="UP000774617">
    <property type="component" value="Unassembled WGS sequence"/>
</dbReference>